<evidence type="ECO:0000313" key="3">
    <source>
        <dbReference type="EMBL" id="MFD0851178.1"/>
    </source>
</evidence>
<protein>
    <submittedName>
        <fullName evidence="3">Uncharacterized protein</fullName>
    </submittedName>
</protein>
<reference evidence="4" key="1">
    <citation type="journal article" date="2019" name="Int. J. Syst. Evol. Microbiol.">
        <title>The Global Catalogue of Microorganisms (GCM) 10K type strain sequencing project: providing services to taxonomists for standard genome sequencing and annotation.</title>
        <authorList>
            <consortium name="The Broad Institute Genomics Platform"/>
            <consortium name="The Broad Institute Genome Sequencing Center for Infectious Disease"/>
            <person name="Wu L."/>
            <person name="Ma J."/>
        </authorList>
    </citation>
    <scope>NUCLEOTIDE SEQUENCE [LARGE SCALE GENOMIC DNA]</scope>
    <source>
        <strain evidence="4">JCM 31696</strain>
    </source>
</reference>
<evidence type="ECO:0000256" key="1">
    <source>
        <dbReference type="SAM" id="MobiDB-lite"/>
    </source>
</evidence>
<feature type="transmembrane region" description="Helical" evidence="2">
    <location>
        <begin position="70"/>
        <end position="88"/>
    </location>
</feature>
<keyword evidence="2" id="KW-0472">Membrane</keyword>
<accession>A0ABW3CBZ0</accession>
<name>A0ABW3CBZ0_9ACTN</name>
<comment type="caution">
    <text evidence="3">The sequence shown here is derived from an EMBL/GenBank/DDBJ whole genome shotgun (WGS) entry which is preliminary data.</text>
</comment>
<keyword evidence="4" id="KW-1185">Reference proteome</keyword>
<feature type="region of interest" description="Disordered" evidence="1">
    <location>
        <begin position="1"/>
        <end position="21"/>
    </location>
</feature>
<organism evidence="3 4">
    <name type="scientific">Actinomadura adrarensis</name>
    <dbReference type="NCBI Taxonomy" id="1819600"/>
    <lineage>
        <taxon>Bacteria</taxon>
        <taxon>Bacillati</taxon>
        <taxon>Actinomycetota</taxon>
        <taxon>Actinomycetes</taxon>
        <taxon>Streptosporangiales</taxon>
        <taxon>Thermomonosporaceae</taxon>
        <taxon>Actinomadura</taxon>
    </lineage>
</organism>
<evidence type="ECO:0000313" key="4">
    <source>
        <dbReference type="Proteomes" id="UP001597083"/>
    </source>
</evidence>
<feature type="transmembrane region" description="Helical" evidence="2">
    <location>
        <begin position="46"/>
        <end position="64"/>
    </location>
</feature>
<evidence type="ECO:0000256" key="2">
    <source>
        <dbReference type="SAM" id="Phobius"/>
    </source>
</evidence>
<keyword evidence="2" id="KW-1133">Transmembrane helix</keyword>
<proteinExistence type="predicted"/>
<sequence length="105" mass="11202">MAPGSIPEKSAAASAGPEHGGYVGAAVRGIQTSGSEQREVRQEMEISVPLVVILGAIAWIAWRYMGLRAWHLVVCLLFGFFLAATSAAPEIRQVVTVLVESLSEH</sequence>
<keyword evidence="2" id="KW-0812">Transmembrane</keyword>
<dbReference type="EMBL" id="JBHTIR010000272">
    <property type="protein sequence ID" value="MFD0851178.1"/>
    <property type="molecule type" value="Genomic_DNA"/>
</dbReference>
<gene>
    <name evidence="3" type="ORF">ACFQ07_03050</name>
</gene>
<dbReference type="Proteomes" id="UP001597083">
    <property type="component" value="Unassembled WGS sequence"/>
</dbReference>